<proteinExistence type="inferred from homology"/>
<dbReference type="PANTHER" id="PTHR16441">
    <property type="entry name" value="FIDIPIDINE"/>
    <property type="match status" value="1"/>
</dbReference>
<evidence type="ECO:0000259" key="6">
    <source>
        <dbReference type="Pfam" id="PF21673"/>
    </source>
</evidence>
<accession>A0A0D8Y5F1</accession>
<dbReference type="GO" id="GO:0006893">
    <property type="term" value="P:Golgi to plasma membrane transport"/>
    <property type="evidence" value="ECO:0007669"/>
    <property type="project" value="TreeGrafter"/>
</dbReference>
<evidence type="ECO:0000259" key="5">
    <source>
        <dbReference type="Pfam" id="PF09762"/>
    </source>
</evidence>
<evidence type="ECO:0000313" key="7">
    <source>
        <dbReference type="EMBL" id="KJH51417.1"/>
    </source>
</evidence>
<comment type="similarity">
    <text evidence="1">Belongs to the CCDC93 family.</text>
</comment>
<gene>
    <name evidence="7" type="ORF">DICVIV_02431</name>
</gene>
<dbReference type="Pfam" id="PF09762">
    <property type="entry name" value="CCDC93_CC"/>
    <property type="match status" value="1"/>
</dbReference>
<feature type="domain" description="CCDC93 coiled-coil" evidence="5">
    <location>
        <begin position="260"/>
        <end position="515"/>
    </location>
</feature>
<dbReference type="Pfam" id="PF21673">
    <property type="entry name" value="CCDC93_N"/>
    <property type="match status" value="1"/>
</dbReference>
<evidence type="ECO:0000256" key="1">
    <source>
        <dbReference type="ARBA" id="ARBA00007219"/>
    </source>
</evidence>
<evidence type="ECO:0000313" key="8">
    <source>
        <dbReference type="Proteomes" id="UP000053766"/>
    </source>
</evidence>
<dbReference type="InterPro" id="IPR048747">
    <property type="entry name" value="CCDC93_N"/>
</dbReference>
<dbReference type="OrthoDB" id="16092at2759"/>
<protein>
    <recommendedName>
        <fullName evidence="2">Coiled-coil domain-containing protein 93</fullName>
    </recommendedName>
</protein>
<dbReference type="EMBL" id="KN716184">
    <property type="protein sequence ID" value="KJH51417.1"/>
    <property type="molecule type" value="Genomic_DNA"/>
</dbReference>
<reference evidence="8" key="2">
    <citation type="journal article" date="2016" name="Sci. Rep.">
        <title>Dictyocaulus viviparus genome, variome and transcriptome elucidate lungworm biology and support future intervention.</title>
        <authorList>
            <person name="McNulty S.N."/>
            <person name="Strube C."/>
            <person name="Rosa B.A."/>
            <person name="Martin J.C."/>
            <person name="Tyagi R."/>
            <person name="Choi Y.J."/>
            <person name="Wang Q."/>
            <person name="Hallsworth Pepin K."/>
            <person name="Zhang X."/>
            <person name="Ozersky P."/>
            <person name="Wilson R.K."/>
            <person name="Sternberg P.W."/>
            <person name="Gasser R.B."/>
            <person name="Mitreva M."/>
        </authorList>
    </citation>
    <scope>NUCLEOTIDE SEQUENCE [LARGE SCALE GENOMIC DNA]</scope>
    <source>
        <strain evidence="8">HannoverDv2000</strain>
    </source>
</reference>
<dbReference type="InterPro" id="IPR019159">
    <property type="entry name" value="CCDC93_CC"/>
</dbReference>
<dbReference type="AlphaFoldDB" id="A0A0D8Y5F1"/>
<name>A0A0D8Y5F1_DICVI</name>
<feature type="region of interest" description="Disordered" evidence="4">
    <location>
        <begin position="187"/>
        <end position="209"/>
    </location>
</feature>
<keyword evidence="3" id="KW-0175">Coiled coil</keyword>
<reference evidence="7 8" key="1">
    <citation type="submission" date="2013-11" db="EMBL/GenBank/DDBJ databases">
        <title>Draft genome of the bovine lungworm Dictyocaulus viviparus.</title>
        <authorList>
            <person name="Mitreva M."/>
        </authorList>
    </citation>
    <scope>NUCLEOTIDE SEQUENCE [LARGE SCALE GENOMIC DNA]</scope>
    <source>
        <strain evidence="7 8">HannoverDv2000</strain>
    </source>
</reference>
<dbReference type="InterPro" id="IPR039116">
    <property type="entry name" value="CCDC93"/>
</dbReference>
<dbReference type="PANTHER" id="PTHR16441:SF0">
    <property type="entry name" value="COILED-COIL DOMAIN-CONTAINING PROTEIN 93"/>
    <property type="match status" value="1"/>
</dbReference>
<keyword evidence="8" id="KW-1185">Reference proteome</keyword>
<organism evidence="7 8">
    <name type="scientific">Dictyocaulus viviparus</name>
    <name type="common">Bovine lungworm</name>
    <dbReference type="NCBI Taxonomy" id="29172"/>
    <lineage>
        <taxon>Eukaryota</taxon>
        <taxon>Metazoa</taxon>
        <taxon>Ecdysozoa</taxon>
        <taxon>Nematoda</taxon>
        <taxon>Chromadorea</taxon>
        <taxon>Rhabditida</taxon>
        <taxon>Rhabditina</taxon>
        <taxon>Rhabditomorpha</taxon>
        <taxon>Strongyloidea</taxon>
        <taxon>Metastrongylidae</taxon>
        <taxon>Dictyocaulus</taxon>
    </lineage>
</organism>
<evidence type="ECO:0000256" key="3">
    <source>
        <dbReference type="ARBA" id="ARBA00023054"/>
    </source>
</evidence>
<sequence length="526" mass="60321">MSAIEQDEEEQQNLMNCLDLLVAAGYFRARIKGLATFDKIVGGMVWCLSYCNRAVDADLLFSENLDIGQKIMLTEKIVRVLADVECPHSIEPHQIQGLDITNIYPVIQWLVKVAMESKTNRANSLKSYIDYQYCKIARKNAPTSVYCDIYEDVHEKIMPRRRFKRGKNLHFDTLLEDAQCTLAEFSDRSTVEPKHGGNSNESTLTTSVRPSALEGLSGKGLSKVSTRTAKKIFFSIDEKSEQTSEDTTCMDNVDSWSDVQEDKVRKVLHDLDEALAIKKKQLDEATADYDAQLKKQFEVEEVLSRFSTKEIEEARTLLNEYETVKENERYFKLSSEAQLSSLIDEIQSYQNITVQSDTPDSEEAVKELSSERLKLAEASKHFAALMYEFDSVPSQSELSQYQQRFIELFNQIESKHRHARQYITLYNTLVDVRNYIKKDIELLSKIEDILPLATKASFRDSFIDNLNNIFQAVESVHNKATERTTALTAEKNRLLIEYNQLKERSRRFDTVVDQLTLVSCGVYIAD</sequence>
<evidence type="ECO:0000256" key="4">
    <source>
        <dbReference type="SAM" id="MobiDB-lite"/>
    </source>
</evidence>
<dbReference type="Proteomes" id="UP000053766">
    <property type="component" value="Unassembled WGS sequence"/>
</dbReference>
<feature type="compositionally biased region" description="Polar residues" evidence="4">
    <location>
        <begin position="197"/>
        <end position="209"/>
    </location>
</feature>
<feature type="domain" description="CCDC93 N-terminal" evidence="6">
    <location>
        <begin position="9"/>
        <end position="115"/>
    </location>
</feature>
<dbReference type="STRING" id="29172.A0A0D8Y5F1"/>
<evidence type="ECO:0000256" key="2">
    <source>
        <dbReference type="ARBA" id="ARBA00016765"/>
    </source>
</evidence>